<accession>A0AAD6YQ76</accession>
<dbReference type="Proteomes" id="UP001219525">
    <property type="component" value="Unassembled WGS sequence"/>
</dbReference>
<reference evidence="2" key="1">
    <citation type="submission" date="2023-03" db="EMBL/GenBank/DDBJ databases">
        <title>Massive genome expansion in bonnet fungi (Mycena s.s.) driven by repeated elements and novel gene families across ecological guilds.</title>
        <authorList>
            <consortium name="Lawrence Berkeley National Laboratory"/>
            <person name="Harder C.B."/>
            <person name="Miyauchi S."/>
            <person name="Viragh M."/>
            <person name="Kuo A."/>
            <person name="Thoen E."/>
            <person name="Andreopoulos B."/>
            <person name="Lu D."/>
            <person name="Skrede I."/>
            <person name="Drula E."/>
            <person name="Henrissat B."/>
            <person name="Morin E."/>
            <person name="Kohler A."/>
            <person name="Barry K."/>
            <person name="LaButti K."/>
            <person name="Morin E."/>
            <person name="Salamov A."/>
            <person name="Lipzen A."/>
            <person name="Mereny Z."/>
            <person name="Hegedus B."/>
            <person name="Baldrian P."/>
            <person name="Stursova M."/>
            <person name="Weitz H."/>
            <person name="Taylor A."/>
            <person name="Grigoriev I.V."/>
            <person name="Nagy L.G."/>
            <person name="Martin F."/>
            <person name="Kauserud H."/>
        </authorList>
    </citation>
    <scope>NUCLEOTIDE SEQUENCE</scope>
    <source>
        <strain evidence="2">9144</strain>
    </source>
</reference>
<organism evidence="2 3">
    <name type="scientific">Mycena pura</name>
    <dbReference type="NCBI Taxonomy" id="153505"/>
    <lineage>
        <taxon>Eukaryota</taxon>
        <taxon>Fungi</taxon>
        <taxon>Dikarya</taxon>
        <taxon>Basidiomycota</taxon>
        <taxon>Agaricomycotina</taxon>
        <taxon>Agaricomycetes</taxon>
        <taxon>Agaricomycetidae</taxon>
        <taxon>Agaricales</taxon>
        <taxon>Marasmiineae</taxon>
        <taxon>Mycenaceae</taxon>
        <taxon>Mycena</taxon>
    </lineage>
</organism>
<feature type="region of interest" description="Disordered" evidence="1">
    <location>
        <begin position="263"/>
        <end position="312"/>
    </location>
</feature>
<dbReference type="EMBL" id="JARJCW010000004">
    <property type="protein sequence ID" value="KAJ7226033.1"/>
    <property type="molecule type" value="Genomic_DNA"/>
</dbReference>
<feature type="compositionally biased region" description="Basic and acidic residues" evidence="1">
    <location>
        <begin position="1"/>
        <end position="10"/>
    </location>
</feature>
<evidence type="ECO:0000256" key="1">
    <source>
        <dbReference type="SAM" id="MobiDB-lite"/>
    </source>
</evidence>
<name>A0AAD6YQ76_9AGAR</name>
<proteinExistence type="predicted"/>
<feature type="compositionally biased region" description="Basic and acidic residues" evidence="1">
    <location>
        <begin position="111"/>
        <end position="133"/>
    </location>
</feature>
<feature type="compositionally biased region" description="Acidic residues" evidence="1">
    <location>
        <begin position="87"/>
        <end position="110"/>
    </location>
</feature>
<comment type="caution">
    <text evidence="2">The sequence shown here is derived from an EMBL/GenBank/DDBJ whole genome shotgun (WGS) entry which is preliminary data.</text>
</comment>
<sequence length="395" mass="44037">MFENKFEGSRLKPGYDLNEAGVPDERQQQRVGCQRQGRNKGKARKTLSDVACRIELERWQAELVVQMAALQEIEQLKCGDDKAVEANDADDDNGGDDDGHDEEDDDEREEETNTGRKHPAPEEGGERREPEKALWARCTEPVGGGSLRPLHRVPIPVGRVSSDPRPPIRRQFLQWLPAEEGEVQFRADDGEVAASLVLESPIRGYLRGDPIEDLQTRMTAVEIRLGIETGVLNRIEESEPPMQMLPPPVPKVERLTSPQLVFEPDDELNEVTVGPAEDGAGQSEPEEEQPGEGAPGEEQPVKGVPEEGQPAEAMEVDVLEVVARVEVLVEAQVVVAPVEVPEEVRAELPPEEERQEPEIKVEPEEQRVPRPKEVIKAKKVMGKFKDQDVEFIEIL</sequence>
<evidence type="ECO:0000313" key="3">
    <source>
        <dbReference type="Proteomes" id="UP001219525"/>
    </source>
</evidence>
<gene>
    <name evidence="2" type="ORF">GGX14DRAFT_556779</name>
</gene>
<keyword evidence="3" id="KW-1185">Reference proteome</keyword>
<feature type="region of interest" description="Disordered" evidence="1">
    <location>
        <begin position="1"/>
        <end position="46"/>
    </location>
</feature>
<evidence type="ECO:0000313" key="2">
    <source>
        <dbReference type="EMBL" id="KAJ7226033.1"/>
    </source>
</evidence>
<protein>
    <submittedName>
        <fullName evidence="2">Uncharacterized protein</fullName>
    </submittedName>
</protein>
<feature type="region of interest" description="Disordered" evidence="1">
    <location>
        <begin position="346"/>
        <end position="368"/>
    </location>
</feature>
<dbReference type="AlphaFoldDB" id="A0AAD6YQ76"/>
<feature type="region of interest" description="Disordered" evidence="1">
    <location>
        <begin position="81"/>
        <end position="133"/>
    </location>
</feature>